<feature type="signal peptide" evidence="4">
    <location>
        <begin position="1"/>
        <end position="32"/>
    </location>
</feature>
<evidence type="ECO:0000313" key="6">
    <source>
        <dbReference type="EMBL" id="EEC43536.1"/>
    </source>
</evidence>
<protein>
    <recommendedName>
        <fullName evidence="5">NAD-dependent epimerase/dehydratase domain-containing protein</fullName>
    </recommendedName>
</protein>
<dbReference type="SUPFAM" id="SSF51735">
    <property type="entry name" value="NAD(P)-binding Rossmann-fold domains"/>
    <property type="match status" value="1"/>
</dbReference>
<dbReference type="EMBL" id="CM000629">
    <property type="protein sequence ID" value="EEC43536.1"/>
    <property type="molecule type" value="Genomic_DNA"/>
</dbReference>
<evidence type="ECO:0000256" key="2">
    <source>
        <dbReference type="ARBA" id="ARBA00023027"/>
    </source>
</evidence>
<name>B7GD93_PHATC</name>
<feature type="region of interest" description="Disordered" evidence="3">
    <location>
        <begin position="314"/>
        <end position="344"/>
    </location>
</feature>
<reference evidence="6 7" key="1">
    <citation type="journal article" date="2008" name="Nature">
        <title>The Phaeodactylum genome reveals the evolutionary history of diatom genomes.</title>
        <authorList>
            <person name="Bowler C."/>
            <person name="Allen A.E."/>
            <person name="Badger J.H."/>
            <person name="Grimwood J."/>
            <person name="Jabbari K."/>
            <person name="Kuo A."/>
            <person name="Maheswari U."/>
            <person name="Martens C."/>
            <person name="Maumus F."/>
            <person name="Otillar R.P."/>
            <person name="Rayko E."/>
            <person name="Salamov A."/>
            <person name="Vandepoele K."/>
            <person name="Beszteri B."/>
            <person name="Gruber A."/>
            <person name="Heijde M."/>
            <person name="Katinka M."/>
            <person name="Mock T."/>
            <person name="Valentin K."/>
            <person name="Verret F."/>
            <person name="Berges J.A."/>
            <person name="Brownlee C."/>
            <person name="Cadoret J.P."/>
            <person name="Chiovitti A."/>
            <person name="Choi C.J."/>
            <person name="Coesel S."/>
            <person name="De Martino A."/>
            <person name="Detter J.C."/>
            <person name="Durkin C."/>
            <person name="Falciatore A."/>
            <person name="Fournet J."/>
            <person name="Haruta M."/>
            <person name="Huysman M.J."/>
            <person name="Jenkins B.D."/>
            <person name="Jiroutova K."/>
            <person name="Jorgensen R.E."/>
            <person name="Joubert Y."/>
            <person name="Kaplan A."/>
            <person name="Kroger N."/>
            <person name="Kroth P.G."/>
            <person name="La Roche J."/>
            <person name="Lindquist E."/>
            <person name="Lommer M."/>
            <person name="Martin-Jezequel V."/>
            <person name="Lopez P.J."/>
            <person name="Lucas S."/>
            <person name="Mangogna M."/>
            <person name="McGinnis K."/>
            <person name="Medlin L.K."/>
            <person name="Montsant A."/>
            <person name="Oudot-Le Secq M.P."/>
            <person name="Napoli C."/>
            <person name="Obornik M."/>
            <person name="Parker M.S."/>
            <person name="Petit J.L."/>
            <person name="Porcel B.M."/>
            <person name="Poulsen N."/>
            <person name="Robison M."/>
            <person name="Rychlewski L."/>
            <person name="Rynearson T.A."/>
            <person name="Schmutz J."/>
            <person name="Shapiro H."/>
            <person name="Siaut M."/>
            <person name="Stanley M."/>
            <person name="Sussman M.R."/>
            <person name="Taylor A.R."/>
            <person name="Vardi A."/>
            <person name="von Dassow P."/>
            <person name="Vyverman W."/>
            <person name="Willis A."/>
            <person name="Wyrwicz L.S."/>
            <person name="Rokhsar D.S."/>
            <person name="Weissenbach J."/>
            <person name="Armbrust E.V."/>
            <person name="Green B.R."/>
            <person name="Van de Peer Y."/>
            <person name="Grigoriev I.V."/>
        </authorList>
    </citation>
    <scope>NUCLEOTIDE SEQUENCE [LARGE SCALE GENOMIC DNA]</scope>
    <source>
        <strain evidence="6 7">CCAP 1055/1</strain>
    </source>
</reference>
<feature type="non-terminal residue" evidence="6">
    <location>
        <position position="344"/>
    </location>
</feature>
<dbReference type="Pfam" id="PF01370">
    <property type="entry name" value="Epimerase"/>
    <property type="match status" value="1"/>
</dbReference>
<evidence type="ECO:0000313" key="7">
    <source>
        <dbReference type="Proteomes" id="UP000000759"/>
    </source>
</evidence>
<dbReference type="OrthoDB" id="5824at2759"/>
<keyword evidence="4" id="KW-0732">Signal</keyword>
<dbReference type="InParanoid" id="B7GD93"/>
<dbReference type="GeneID" id="7198876"/>
<dbReference type="Gene3D" id="3.40.50.720">
    <property type="entry name" value="NAD(P)-binding Rossmann-like Domain"/>
    <property type="match status" value="1"/>
</dbReference>
<evidence type="ECO:0000259" key="5">
    <source>
        <dbReference type="Pfam" id="PF01370"/>
    </source>
</evidence>
<dbReference type="Proteomes" id="UP000000759">
    <property type="component" value="Chromosome 27"/>
</dbReference>
<comment type="similarity">
    <text evidence="1">Belongs to the NAD(P)-dependent epimerase/dehydratase family.</text>
</comment>
<dbReference type="PANTHER" id="PTHR43574">
    <property type="entry name" value="EPIMERASE-RELATED"/>
    <property type="match status" value="1"/>
</dbReference>
<evidence type="ECO:0000256" key="1">
    <source>
        <dbReference type="ARBA" id="ARBA00007637"/>
    </source>
</evidence>
<keyword evidence="2" id="KW-0520">NAD</keyword>
<feature type="domain" description="NAD-dependent epimerase/dehydratase" evidence="5">
    <location>
        <begin position="160"/>
        <end position="285"/>
    </location>
</feature>
<dbReference type="PaxDb" id="2850-Phatr41088"/>
<dbReference type="eggNOG" id="KOG0747">
    <property type="taxonomic scope" value="Eukaryota"/>
</dbReference>
<reference evidence="7" key="2">
    <citation type="submission" date="2008-08" db="EMBL/GenBank/DDBJ databases">
        <authorList>
            <consortium name="Diatom Consortium"/>
            <person name="Grigoriev I."/>
            <person name="Grimwood J."/>
            <person name="Kuo A."/>
            <person name="Otillar R.P."/>
            <person name="Salamov A."/>
            <person name="Detter J.C."/>
            <person name="Lindquist E."/>
            <person name="Shapiro H."/>
            <person name="Lucas S."/>
            <person name="Glavina del Rio T."/>
            <person name="Pitluck S."/>
            <person name="Rokhsar D."/>
            <person name="Bowler C."/>
        </authorList>
    </citation>
    <scope>GENOME REANNOTATION</scope>
    <source>
        <strain evidence="7">CCAP 1055/1</strain>
    </source>
</reference>
<proteinExistence type="inferred from homology"/>
<dbReference type="STRING" id="556484.B7GD93"/>
<dbReference type="RefSeq" id="XP_002185089.1">
    <property type="nucleotide sequence ID" value="XM_002185053.1"/>
</dbReference>
<keyword evidence="7" id="KW-1185">Reference proteome</keyword>
<gene>
    <name evidence="6" type="ORF">PHATRDRAFT_41088</name>
</gene>
<dbReference type="InterPro" id="IPR036291">
    <property type="entry name" value="NAD(P)-bd_dom_sf"/>
</dbReference>
<dbReference type="HOGENOM" id="CLU_007383_11_3_1"/>
<feature type="chain" id="PRO_5002856111" description="NAD-dependent epimerase/dehydratase domain-containing protein" evidence="4">
    <location>
        <begin position="33"/>
        <end position="344"/>
    </location>
</feature>
<organism evidence="6 7">
    <name type="scientific">Phaeodactylum tricornutum (strain CCAP 1055/1)</name>
    <dbReference type="NCBI Taxonomy" id="556484"/>
    <lineage>
        <taxon>Eukaryota</taxon>
        <taxon>Sar</taxon>
        <taxon>Stramenopiles</taxon>
        <taxon>Ochrophyta</taxon>
        <taxon>Bacillariophyta</taxon>
        <taxon>Bacillariophyceae</taxon>
        <taxon>Bacillariophycidae</taxon>
        <taxon>Naviculales</taxon>
        <taxon>Phaeodactylaceae</taxon>
        <taxon>Phaeodactylum</taxon>
    </lineage>
</organism>
<dbReference type="InterPro" id="IPR001509">
    <property type="entry name" value="Epimerase_deHydtase"/>
</dbReference>
<evidence type="ECO:0000256" key="4">
    <source>
        <dbReference type="SAM" id="SignalP"/>
    </source>
</evidence>
<evidence type="ECO:0000256" key="3">
    <source>
        <dbReference type="SAM" id="MobiDB-lite"/>
    </source>
</evidence>
<sequence>MEAPVMISEFRRQHSWLVILACCGWLVPSTLSLTSPIAAPIVSPSVVFIGGLGYCGGRIARSIREAYPDCIIVGSVRSKERRAELLSNQGEGRDLAYNDVYVLDLDDGYTGLNNAGQASLASATHIIQTVAPIADHNQDPLLALHGDLLRQRKGVNPLCWVGYLSSTGVYGDHHGAWVTEDESSELRCVDAKSLARIEAEWQWRQLEKASGQGIRVDCFRCGGIYGPGRGPLFSTVNDLRLSSDSSLLDQTPKYVNRILVDDIAGAMLAAMSSDRPLHNGRVYNLVDDNPAPRRDVILEARKLRGLVDGSDANDNGAAATFTGRSRPPTRSTGNKRCCNQRLKD</sequence>
<dbReference type="AlphaFoldDB" id="B7GD93"/>
<dbReference type="KEGG" id="pti:PHATRDRAFT_41088"/>
<accession>B7GD93</accession>